<protein>
    <recommendedName>
        <fullName evidence="3">GOLD domain-containing protein</fullName>
    </recommendedName>
</protein>
<dbReference type="KEGG" id="sus:Acid_3257"/>
<dbReference type="OrthoDB" id="9848733at2"/>
<reference evidence="2" key="1">
    <citation type="submission" date="2006-10" db="EMBL/GenBank/DDBJ databases">
        <title>Complete sequence of Solibacter usitatus Ellin6076.</title>
        <authorList>
            <consortium name="US DOE Joint Genome Institute"/>
            <person name="Copeland A."/>
            <person name="Lucas S."/>
            <person name="Lapidus A."/>
            <person name="Barry K."/>
            <person name="Detter J.C."/>
            <person name="Glavina del Rio T."/>
            <person name="Hammon N."/>
            <person name="Israni S."/>
            <person name="Dalin E."/>
            <person name="Tice H."/>
            <person name="Pitluck S."/>
            <person name="Thompson L.S."/>
            <person name="Brettin T."/>
            <person name="Bruce D."/>
            <person name="Han C."/>
            <person name="Tapia R."/>
            <person name="Gilna P."/>
            <person name="Schmutz J."/>
            <person name="Larimer F."/>
            <person name="Land M."/>
            <person name="Hauser L."/>
            <person name="Kyrpides N."/>
            <person name="Mikhailova N."/>
            <person name="Janssen P.H."/>
            <person name="Kuske C.R."/>
            <person name="Richardson P."/>
        </authorList>
    </citation>
    <scope>NUCLEOTIDE SEQUENCE</scope>
    <source>
        <strain evidence="2">Ellin6076</strain>
    </source>
</reference>
<dbReference type="HOGENOM" id="CLU_1524169_0_0_0"/>
<dbReference type="EMBL" id="CP000473">
    <property type="protein sequence ID" value="ABJ84234.1"/>
    <property type="molecule type" value="Genomic_DNA"/>
</dbReference>
<evidence type="ECO:0000313" key="2">
    <source>
        <dbReference type="EMBL" id="ABJ84234.1"/>
    </source>
</evidence>
<dbReference type="AlphaFoldDB" id="Q021X9"/>
<organism evidence="2">
    <name type="scientific">Solibacter usitatus (strain Ellin6076)</name>
    <dbReference type="NCBI Taxonomy" id="234267"/>
    <lineage>
        <taxon>Bacteria</taxon>
        <taxon>Pseudomonadati</taxon>
        <taxon>Acidobacteriota</taxon>
        <taxon>Terriglobia</taxon>
        <taxon>Bryobacterales</taxon>
        <taxon>Solibacteraceae</taxon>
        <taxon>Candidatus Solibacter</taxon>
    </lineage>
</organism>
<sequence precursor="true">MIALAWFLFMAASSSSPTSPSTSVELVDEVYQIPAAEWKYVEINLRQQSALVSASFRVASGTGQVRLALMTRADLEHFRHDLAHGVLALTPSSNSGTLTFRVREPSDYVLVVDNRADATHSAAVHLRVALDFGQALPPPITQITPQRQLTVIALSFLFFFGVVTYSARKLLRLSRK</sequence>
<name>Q021X9_SOLUE</name>
<dbReference type="InParanoid" id="Q021X9"/>
<accession>Q021X9</accession>
<evidence type="ECO:0008006" key="3">
    <source>
        <dbReference type="Google" id="ProtNLM"/>
    </source>
</evidence>
<keyword evidence="1" id="KW-0812">Transmembrane</keyword>
<evidence type="ECO:0000256" key="1">
    <source>
        <dbReference type="SAM" id="Phobius"/>
    </source>
</evidence>
<proteinExistence type="predicted"/>
<dbReference type="STRING" id="234267.Acid_3257"/>
<keyword evidence="1" id="KW-0472">Membrane</keyword>
<keyword evidence="1" id="KW-1133">Transmembrane helix</keyword>
<feature type="transmembrane region" description="Helical" evidence="1">
    <location>
        <begin position="149"/>
        <end position="167"/>
    </location>
</feature>
<gene>
    <name evidence="2" type="ordered locus">Acid_3257</name>
</gene>